<keyword evidence="3" id="KW-1185">Reference proteome</keyword>
<keyword evidence="1" id="KW-0812">Transmembrane</keyword>
<dbReference type="SUPFAM" id="SSF52058">
    <property type="entry name" value="L domain-like"/>
    <property type="match status" value="1"/>
</dbReference>
<evidence type="ECO:0000313" key="2">
    <source>
        <dbReference type="EMBL" id="CAE7225215.1"/>
    </source>
</evidence>
<dbReference type="EMBL" id="CAJNIZ010003725">
    <property type="protein sequence ID" value="CAE7225215.1"/>
    <property type="molecule type" value="Genomic_DNA"/>
</dbReference>
<comment type="caution">
    <text evidence="2">The sequence shown here is derived from an EMBL/GenBank/DDBJ whole genome shotgun (WGS) entry which is preliminary data.</text>
</comment>
<dbReference type="PANTHER" id="PTHR48057">
    <property type="entry name" value="LEUCINE-RICH REPEAT SERINE/THREONINE-PROTEIN KINASE 1"/>
    <property type="match status" value="1"/>
</dbReference>
<name>A0A812KCI2_SYMPI</name>
<organism evidence="2 3">
    <name type="scientific">Symbiodinium pilosum</name>
    <name type="common">Dinoflagellate</name>
    <dbReference type="NCBI Taxonomy" id="2952"/>
    <lineage>
        <taxon>Eukaryota</taxon>
        <taxon>Sar</taxon>
        <taxon>Alveolata</taxon>
        <taxon>Dinophyceae</taxon>
        <taxon>Suessiales</taxon>
        <taxon>Symbiodiniaceae</taxon>
        <taxon>Symbiodinium</taxon>
    </lineage>
</organism>
<dbReference type="PANTHER" id="PTHR48057:SF7">
    <property type="entry name" value="LEUCINE-RICH REPEAT SERINE_THREONINE-PROTEIN KINASE 1"/>
    <property type="match status" value="1"/>
</dbReference>
<dbReference type="OrthoDB" id="676979at2759"/>
<protein>
    <submittedName>
        <fullName evidence="2">GSO1 protein</fullName>
    </submittedName>
</protein>
<evidence type="ECO:0000313" key="3">
    <source>
        <dbReference type="Proteomes" id="UP000649617"/>
    </source>
</evidence>
<feature type="transmembrane region" description="Helical" evidence="1">
    <location>
        <begin position="436"/>
        <end position="457"/>
    </location>
</feature>
<dbReference type="InterPro" id="IPR032675">
    <property type="entry name" value="LRR_dom_sf"/>
</dbReference>
<dbReference type="AlphaFoldDB" id="A0A812KCI2"/>
<proteinExistence type="predicted"/>
<gene>
    <name evidence="2" type="primary">GSO1</name>
    <name evidence="2" type="ORF">SPIL2461_LOCUS3143</name>
</gene>
<evidence type="ECO:0000256" key="1">
    <source>
        <dbReference type="SAM" id="Phobius"/>
    </source>
</evidence>
<dbReference type="Proteomes" id="UP000649617">
    <property type="component" value="Unassembled WGS sequence"/>
</dbReference>
<keyword evidence="1" id="KW-0472">Membrane</keyword>
<feature type="transmembrane region" description="Helical" evidence="1">
    <location>
        <begin position="623"/>
        <end position="647"/>
    </location>
</feature>
<feature type="transmembrane region" description="Helical" evidence="1">
    <location>
        <begin position="559"/>
        <end position="578"/>
    </location>
</feature>
<accession>A0A812KCI2</accession>
<keyword evidence="1" id="KW-1133">Transmembrane helix</keyword>
<sequence length="1003" mass="113301">MDGASIAGQLADLKFPRPEQVTRLHMRWCNMDGSLKDLEHFSFEALKLSGQHITGDLHDLNWSRLKFLDLQSTSVTGNVSTLQSSNSLEGLWMQYTDVTGDITELLEKFENIVYLHLQHTRMYGSINDRWLEVGQKLKELMVFRTSVKFSMSAPKPPWSTEDRRPFPSLGKLDMSGNALHMDVWDFLLPLANNYHLSTLLAASANLTGTLQGLFRYLGFPLDWQVMYLDLSDNQIENVVGEPRTCSLDLSKNPLKKIDDAYFKVPLLLNILNTSYHVDQAKFSELFVKSREETDGGANFACTGVVPNETPVDKAEPTRVLVTSQTFAPKVLCSCRKGFFGTGTECSLCKGRQESVDGKCCTCPRGTARLNTKNTDQEESICFTCPYNNTCQGFECGKSDCSTGYTGPLCTMCKEDFHALFGACLPCDPSWSMRTRLAVLAGAGCGVIIAVAGTFYYFMYREPPRFTDTEEGWRKVEMLEQALLLLTYEQLVSMLNALEARPRSRSEIMQLQFGWLLQLFSVQCSVGYEAGRRSEIFTSVYCLPAIVSLALITGSCKGSWLLGLKVIIVATSLFFVGTVKTLNANLSWCLRQDKEGHPLDNMAFFEERPWVKCGNVSDYDPDQLWLLTALFLNAVLVPSMLILVAQYIRRQMKALYSRRSFVEPVRRRETVANERMSIGLALAKSASTAMGLDYQQTQDAELSERAGCIYAAAYMVCMSEMCGSSSAEVTKTKFSIRVCIKDSDSSSAWRQMDEAHRAERIEGMQMQAEWISEALLHRQMSKHRFAGGQRLWRSGETTKGGFEYPLWLGMRSSFERFAHKDPLMCEGVQKLFLCGLSQICFSLRQSSYGWVAAALLLVGLGIRTAKPYGSRSRNWLATALWTLLALEAFSIFCEEWACPPGADEKECGKLHRWSLKQANFAVHCICILAPKLLFLHLQLMPGDIFLQTNAVLAKVEQVILEQEEDKPQKIEVKPICWSWEEPNSRFQKLCRWYRRRFNYLAGCR</sequence>
<reference evidence="2" key="1">
    <citation type="submission" date="2021-02" db="EMBL/GenBank/DDBJ databases">
        <authorList>
            <person name="Dougan E. K."/>
            <person name="Rhodes N."/>
            <person name="Thang M."/>
            <person name="Chan C."/>
        </authorList>
    </citation>
    <scope>NUCLEOTIDE SEQUENCE</scope>
</reference>
<dbReference type="InterPro" id="IPR052595">
    <property type="entry name" value="LRRC69/RLP"/>
</dbReference>
<dbReference type="Gene3D" id="3.80.10.10">
    <property type="entry name" value="Ribonuclease Inhibitor"/>
    <property type="match status" value="1"/>
</dbReference>